<dbReference type="Proteomes" id="UP001596055">
    <property type="component" value="Unassembled WGS sequence"/>
</dbReference>
<comment type="caution">
    <text evidence="7">The sequence shown here is derived from an EMBL/GenBank/DDBJ whole genome shotgun (WGS) entry which is preliminary data.</text>
</comment>
<dbReference type="PANTHER" id="PTHR30409">
    <property type="entry name" value="CARBAMATE KINASE"/>
    <property type="match status" value="1"/>
</dbReference>
<dbReference type="PANTHER" id="PTHR30409:SF1">
    <property type="entry name" value="CARBAMATE KINASE-RELATED"/>
    <property type="match status" value="1"/>
</dbReference>
<dbReference type="NCBIfam" id="TIGR00746">
    <property type="entry name" value="arcC"/>
    <property type="match status" value="1"/>
</dbReference>
<dbReference type="InterPro" id="IPR036393">
    <property type="entry name" value="AceGlu_kinase-like_sf"/>
</dbReference>
<dbReference type="RefSeq" id="WP_248156681.1">
    <property type="nucleotide sequence ID" value="NZ_JAKZAJ010000002.1"/>
</dbReference>
<sequence>MLIVAALGGNAMLQRGEPLTEDNQRENIRKAARPLADLVRAGHQLVVTHGNGPQVGLLALQGIAYKPDELFSLDVLGAESEGMIGYMIEQELENELNHSVPVATLLTQVIVDANDPAFSHPTKFIGPVYDQAEAEARAEHLGWEIARDGDKWRRVVASPAPAEIPDLNIIRFLIDKGAIAICAGGGGIPVIRRQDGSLTGIEAVIDKDAVSARLATEIGADRLLLLTDVDGVYRNFGQPDASRVSDMDISEVQNFQAPAGSMGPKLSAARDYASQNGIAVIGNLKDALAMIEGDAGTRIHRIIST</sequence>
<evidence type="ECO:0000256" key="4">
    <source>
        <dbReference type="NCBIfam" id="TIGR00746"/>
    </source>
</evidence>
<dbReference type="EMBL" id="JBHSNL010000006">
    <property type="protein sequence ID" value="MFC5546342.1"/>
    <property type="molecule type" value="Genomic_DNA"/>
</dbReference>
<reference evidence="8" key="1">
    <citation type="journal article" date="2019" name="Int. J. Syst. Evol. Microbiol.">
        <title>The Global Catalogue of Microorganisms (GCM) 10K type strain sequencing project: providing services to taxonomists for standard genome sequencing and annotation.</title>
        <authorList>
            <consortium name="The Broad Institute Genomics Platform"/>
            <consortium name="The Broad Institute Genome Sequencing Center for Infectious Disease"/>
            <person name="Wu L."/>
            <person name="Ma J."/>
        </authorList>
    </citation>
    <scope>NUCLEOTIDE SEQUENCE [LARGE SCALE GENOMIC DNA]</scope>
    <source>
        <strain evidence="8">CGMCC 4.1799</strain>
    </source>
</reference>
<dbReference type="InterPro" id="IPR003964">
    <property type="entry name" value="Carb_kinase"/>
</dbReference>
<evidence type="ECO:0000256" key="2">
    <source>
        <dbReference type="ARBA" id="ARBA00022679"/>
    </source>
</evidence>
<evidence type="ECO:0000256" key="1">
    <source>
        <dbReference type="ARBA" id="ARBA00011066"/>
    </source>
</evidence>
<dbReference type="PRINTS" id="PR01469">
    <property type="entry name" value="CARBMTKINASE"/>
</dbReference>
<protein>
    <recommendedName>
        <fullName evidence="4 5">Carbamate kinase</fullName>
    </recommendedName>
</protein>
<feature type="domain" description="Aspartate/glutamate/uridylate kinase" evidence="6">
    <location>
        <begin position="1"/>
        <end position="280"/>
    </location>
</feature>
<gene>
    <name evidence="7" type="primary">arcC</name>
    <name evidence="7" type="ORF">ACFPQA_14860</name>
</gene>
<keyword evidence="8" id="KW-1185">Reference proteome</keyword>
<evidence type="ECO:0000313" key="8">
    <source>
        <dbReference type="Proteomes" id="UP001596055"/>
    </source>
</evidence>
<comment type="similarity">
    <text evidence="1 5">Belongs to the carbamate kinase family.</text>
</comment>
<dbReference type="GO" id="GO:0008804">
    <property type="term" value="F:carbamate kinase activity"/>
    <property type="evidence" value="ECO:0007669"/>
    <property type="project" value="UniProtKB-EC"/>
</dbReference>
<dbReference type="Gene3D" id="3.40.1160.10">
    <property type="entry name" value="Acetylglutamate kinase-like"/>
    <property type="match status" value="1"/>
</dbReference>
<evidence type="ECO:0000259" key="6">
    <source>
        <dbReference type="Pfam" id="PF00696"/>
    </source>
</evidence>
<dbReference type="InterPro" id="IPR001048">
    <property type="entry name" value="Asp/Glu/Uridylate_kinase"/>
</dbReference>
<dbReference type="NCBIfam" id="NF009008">
    <property type="entry name" value="PRK12354.1"/>
    <property type="match status" value="1"/>
</dbReference>
<evidence type="ECO:0000256" key="5">
    <source>
        <dbReference type="PIRNR" id="PIRNR000723"/>
    </source>
</evidence>
<name>A0ABW0RND9_9GAMM</name>
<evidence type="ECO:0000256" key="3">
    <source>
        <dbReference type="ARBA" id="ARBA00022777"/>
    </source>
</evidence>
<dbReference type="CDD" id="cd04235">
    <property type="entry name" value="AAK_CK"/>
    <property type="match status" value="1"/>
</dbReference>
<keyword evidence="3 5" id="KW-0418">Kinase</keyword>
<organism evidence="7 8">
    <name type="scientific">Marinobacter koreensis</name>
    <dbReference type="NCBI Taxonomy" id="335974"/>
    <lineage>
        <taxon>Bacteria</taxon>
        <taxon>Pseudomonadati</taxon>
        <taxon>Pseudomonadota</taxon>
        <taxon>Gammaproteobacteria</taxon>
        <taxon>Pseudomonadales</taxon>
        <taxon>Marinobacteraceae</taxon>
        <taxon>Marinobacter</taxon>
    </lineage>
</organism>
<proteinExistence type="inferred from homology"/>
<accession>A0ABW0RND9</accession>
<keyword evidence="2 5" id="KW-0808">Transferase</keyword>
<dbReference type="SUPFAM" id="SSF53633">
    <property type="entry name" value="Carbamate kinase-like"/>
    <property type="match status" value="1"/>
</dbReference>
<dbReference type="Pfam" id="PF00696">
    <property type="entry name" value="AA_kinase"/>
    <property type="match status" value="1"/>
</dbReference>
<dbReference type="PIRSF" id="PIRSF000723">
    <property type="entry name" value="Carbamate_kin"/>
    <property type="match status" value="1"/>
</dbReference>
<evidence type="ECO:0000313" key="7">
    <source>
        <dbReference type="EMBL" id="MFC5546342.1"/>
    </source>
</evidence>